<dbReference type="Proteomes" id="UP001268610">
    <property type="component" value="Unassembled WGS sequence"/>
</dbReference>
<dbReference type="EMBL" id="JAVLSF010000005">
    <property type="protein sequence ID" value="MDR9773238.1"/>
    <property type="molecule type" value="Genomic_DNA"/>
</dbReference>
<dbReference type="PANTHER" id="PTHR48081">
    <property type="entry name" value="AB HYDROLASE SUPERFAMILY PROTEIN C4A8.06C"/>
    <property type="match status" value="1"/>
</dbReference>
<dbReference type="GO" id="GO:0016787">
    <property type="term" value="F:hydrolase activity"/>
    <property type="evidence" value="ECO:0007669"/>
    <property type="project" value="UniProtKB-KW"/>
</dbReference>
<dbReference type="AlphaFoldDB" id="A0AAJ2LL53"/>
<evidence type="ECO:0000313" key="3">
    <source>
        <dbReference type="EMBL" id="MDR9773238.1"/>
    </source>
</evidence>
<name>A0AAJ2LL53_9HYPH</name>
<comment type="caution">
    <text evidence="3">The sequence shown here is derived from an EMBL/GenBank/DDBJ whole genome shotgun (WGS) entry which is preliminary data.</text>
</comment>
<dbReference type="Gene3D" id="3.40.50.1820">
    <property type="entry name" value="alpha/beta hydrolase"/>
    <property type="match status" value="1"/>
</dbReference>
<dbReference type="InterPro" id="IPR029058">
    <property type="entry name" value="AB_hydrolase_fold"/>
</dbReference>
<proteinExistence type="predicted"/>
<reference evidence="3" key="1">
    <citation type="submission" date="2023-04" db="EMBL/GenBank/DDBJ databases">
        <title>Genomic characterization of faba bean (Vicia faba) microsymbionts in Mexican soils.</title>
        <authorList>
            <person name="Rivera Orduna F.N."/>
            <person name="Guevara-Luna J."/>
            <person name="Yan J."/>
            <person name="Arroyo-Herrera I."/>
            <person name="Li Y."/>
            <person name="Vasquez-Murrieta M.S."/>
            <person name="Wang E.T."/>
        </authorList>
    </citation>
    <scope>NUCLEOTIDE SEQUENCE</scope>
    <source>
        <strain evidence="3">CH26</strain>
    </source>
</reference>
<accession>A0AAJ2LL53</accession>
<feature type="domain" description="BD-FAE-like" evidence="2">
    <location>
        <begin position="49"/>
        <end position="149"/>
    </location>
</feature>
<dbReference type="Pfam" id="PF20434">
    <property type="entry name" value="BD-FAE"/>
    <property type="match status" value="1"/>
</dbReference>
<gene>
    <name evidence="3" type="ORF">RJJ65_11295</name>
</gene>
<dbReference type="PANTHER" id="PTHR48081:SF33">
    <property type="entry name" value="KYNURENINE FORMAMIDASE"/>
    <property type="match status" value="1"/>
</dbReference>
<protein>
    <submittedName>
        <fullName evidence="3">Alpha/beta hydrolase</fullName>
    </submittedName>
</protein>
<evidence type="ECO:0000256" key="1">
    <source>
        <dbReference type="ARBA" id="ARBA00022801"/>
    </source>
</evidence>
<evidence type="ECO:0000313" key="4">
    <source>
        <dbReference type="Proteomes" id="UP001268610"/>
    </source>
</evidence>
<dbReference type="InterPro" id="IPR049492">
    <property type="entry name" value="BD-FAE-like_dom"/>
</dbReference>
<evidence type="ECO:0000259" key="2">
    <source>
        <dbReference type="Pfam" id="PF20434"/>
    </source>
</evidence>
<keyword evidence="1 3" id="KW-0378">Hydrolase</keyword>
<organism evidence="3 4">
    <name type="scientific">Rhizobium hidalgonense</name>
    <dbReference type="NCBI Taxonomy" id="1538159"/>
    <lineage>
        <taxon>Bacteria</taxon>
        <taxon>Pseudomonadati</taxon>
        <taxon>Pseudomonadota</taxon>
        <taxon>Alphaproteobacteria</taxon>
        <taxon>Hyphomicrobiales</taxon>
        <taxon>Rhizobiaceae</taxon>
        <taxon>Rhizobium/Agrobacterium group</taxon>
        <taxon>Rhizobium</taxon>
    </lineage>
</organism>
<sequence>MAADPFRIRDHVSDFDEIVADIRARSLATRRTVTMEANIAYGTGPGETLDIFLPNEARCDMPIHMFIHGGYWRMFSKEDYSCVAETITGAGAVAAIVDYSLMPGARMDVLVGQILKAKAFLLAHADRFGATPNQFSVSGHSAGAHLATFLFHVSRVPSGVIAAFLLGGLYDLKPLQTSFLRDEIALSDEEVRRFTPMRHEHDPATRVAIMTGEQETDPFKIQANAFRDVLAAQGLEVRASHAPDGNHMSTVRDLAVAGTPVAAALRAAIANNAGEELRGSTIPWPLAISGS</sequence>
<dbReference type="InterPro" id="IPR050300">
    <property type="entry name" value="GDXG_lipolytic_enzyme"/>
</dbReference>
<dbReference type="SUPFAM" id="SSF53474">
    <property type="entry name" value="alpha/beta-Hydrolases"/>
    <property type="match status" value="1"/>
</dbReference>
<dbReference type="RefSeq" id="WP_310855484.1">
    <property type="nucleotide sequence ID" value="NZ_JAVLSD010000003.1"/>
</dbReference>